<organism evidence="2 3">
    <name type="scientific">Fusarium oxysporum NRRL 32931</name>
    <dbReference type="NCBI Taxonomy" id="660029"/>
    <lineage>
        <taxon>Eukaryota</taxon>
        <taxon>Fungi</taxon>
        <taxon>Dikarya</taxon>
        <taxon>Ascomycota</taxon>
        <taxon>Pezizomycotina</taxon>
        <taxon>Sordariomycetes</taxon>
        <taxon>Hypocreomycetidae</taxon>
        <taxon>Hypocreales</taxon>
        <taxon>Nectriaceae</taxon>
        <taxon>Fusarium</taxon>
        <taxon>Fusarium oxysporum species complex</taxon>
    </lineage>
</organism>
<dbReference type="EMBL" id="JH717844">
    <property type="protein sequence ID" value="EWY89290.1"/>
    <property type="molecule type" value="Genomic_DNA"/>
</dbReference>
<feature type="region of interest" description="Disordered" evidence="1">
    <location>
        <begin position="348"/>
        <end position="367"/>
    </location>
</feature>
<dbReference type="Proteomes" id="UP000030753">
    <property type="component" value="Unassembled WGS sequence"/>
</dbReference>
<feature type="compositionally biased region" description="Basic and acidic residues" evidence="1">
    <location>
        <begin position="125"/>
        <end position="143"/>
    </location>
</feature>
<evidence type="ECO:0000313" key="3">
    <source>
        <dbReference type="Proteomes" id="UP000030753"/>
    </source>
</evidence>
<protein>
    <submittedName>
        <fullName evidence="2">Uncharacterized protein</fullName>
    </submittedName>
</protein>
<dbReference type="AlphaFoldDB" id="W9I7K4"/>
<feature type="region of interest" description="Disordered" evidence="1">
    <location>
        <begin position="452"/>
        <end position="495"/>
    </location>
</feature>
<sequence>MVLSVKTMSRVTFSSALCTVSNCRPLNSNATRSCSAPSKMASFSLYQLSNASRRLSLNLLRQHRNTLAVSRRQPSPIRLLSLQQPRFLHTGDDAKSGQSTQVSSDIAAEEGTKLDSSYETSDDVAPIKDESTQADNDVTRDQDVGDSDASTLDLPILSSDPRDEPKVKGRPWTEEELAQLEGFIKRPIFSLDYIAIRMDRSIFSVRAQLRQIQERKGIDILRRSRPRTPWQHPMDATPERVAVFEAKQDEVQKRMEHIVETLMTLPKTDQWEEILKLKSASEWASAIMKLIPLRTWHILAADHPPTEEEYMTITMVDRYKMIGVFAQIHQRKVYVGLAEVPFGVLAPSDSKDSQQQDATKKPQEVNKKRHMGSIVPLIPVSLLGSNQLTFEEKVEQKYVLGLARATLAAWLGANHVDASPALRQLYAWKDIISKGHPFGRNPCNPLEQRLRLPSTPEESAARKASLAEARKREAEETGKTEEELKKSGTPKPFKK</sequence>
<reference evidence="2 3" key="1">
    <citation type="submission" date="2011-06" db="EMBL/GenBank/DDBJ databases">
        <title>The Genome Sequence of Fusarium oxysporum FOSC 3-a.</title>
        <authorList>
            <consortium name="The Broad Institute Genome Sequencing Platform"/>
            <person name="Ma L.-J."/>
            <person name="Gale L.R."/>
            <person name="Schwartz D.C."/>
            <person name="Zhou S."/>
            <person name="Corby-Kistler H."/>
            <person name="Young S.K."/>
            <person name="Zeng Q."/>
            <person name="Gargeya S."/>
            <person name="Fitzgerald M."/>
            <person name="Haas B."/>
            <person name="Abouelleil A."/>
            <person name="Alvarado L."/>
            <person name="Arachchi H.M."/>
            <person name="Berlin A."/>
            <person name="Brown A."/>
            <person name="Chapman S.B."/>
            <person name="Chen Z."/>
            <person name="Dunbar C."/>
            <person name="Freedman E."/>
            <person name="Gearin G."/>
            <person name="Gellesch M."/>
            <person name="Goldberg J."/>
            <person name="Griggs A."/>
            <person name="Gujja S."/>
            <person name="Heiman D."/>
            <person name="Howarth C."/>
            <person name="Larson L."/>
            <person name="Lui A."/>
            <person name="MacDonald P.J.P."/>
            <person name="Mehta T."/>
            <person name="Montmayeur A."/>
            <person name="Murphy C."/>
            <person name="Neiman D."/>
            <person name="Pearson M."/>
            <person name="Priest M."/>
            <person name="Roberts A."/>
            <person name="Saif S."/>
            <person name="Shea T."/>
            <person name="Shenoy N."/>
            <person name="Sisk P."/>
            <person name="Stolte C."/>
            <person name="Sykes S."/>
            <person name="Wortman J."/>
            <person name="Nusbaum C."/>
            <person name="Birren B."/>
        </authorList>
    </citation>
    <scope>NUCLEOTIDE SEQUENCE [LARGE SCALE GENOMIC DNA]</scope>
    <source>
        <strain evidence="3">FOSC 3-a</strain>
    </source>
</reference>
<dbReference type="HOGENOM" id="CLU_550986_0_0_1"/>
<feature type="region of interest" description="Disordered" evidence="1">
    <location>
        <begin position="89"/>
        <end position="171"/>
    </location>
</feature>
<feature type="non-terminal residue" evidence="2">
    <location>
        <position position="1"/>
    </location>
</feature>
<proteinExistence type="predicted"/>
<gene>
    <name evidence="2" type="ORF">FOYG_10181</name>
</gene>
<name>W9I7K4_FUSOX</name>
<evidence type="ECO:0000313" key="2">
    <source>
        <dbReference type="EMBL" id="EWY89290.1"/>
    </source>
</evidence>
<feature type="compositionally biased region" description="Basic and acidic residues" evidence="1">
    <location>
        <begin position="349"/>
        <end position="366"/>
    </location>
</feature>
<accession>W9I7K4</accession>
<feature type="compositionally biased region" description="Basic and acidic residues" evidence="1">
    <location>
        <begin position="468"/>
        <end position="486"/>
    </location>
</feature>
<feature type="compositionally biased region" description="Basic and acidic residues" evidence="1">
    <location>
        <begin position="160"/>
        <end position="171"/>
    </location>
</feature>
<dbReference type="OrthoDB" id="5410795at2759"/>
<evidence type="ECO:0000256" key="1">
    <source>
        <dbReference type="SAM" id="MobiDB-lite"/>
    </source>
</evidence>